<accession>W9R1S1</accession>
<feature type="compositionally biased region" description="Basic and acidic residues" evidence="1">
    <location>
        <begin position="62"/>
        <end position="79"/>
    </location>
</feature>
<feature type="compositionally biased region" description="Polar residues" evidence="1">
    <location>
        <begin position="41"/>
        <end position="61"/>
    </location>
</feature>
<dbReference type="Proteomes" id="UP000030645">
    <property type="component" value="Unassembled WGS sequence"/>
</dbReference>
<dbReference type="EMBL" id="KE344160">
    <property type="protein sequence ID" value="EXB54214.1"/>
    <property type="molecule type" value="Genomic_DNA"/>
</dbReference>
<feature type="region of interest" description="Disordered" evidence="1">
    <location>
        <begin position="1"/>
        <end position="79"/>
    </location>
</feature>
<feature type="compositionally biased region" description="Polar residues" evidence="1">
    <location>
        <begin position="1"/>
        <end position="15"/>
    </location>
</feature>
<sequence length="79" mass="9013">MKNITKTSSNLQNTSDPRRSSVEKKSDMVGENVRDRRSLARSPSYSCSGFTASASQISSQWWEERKEKVGDRNENPTMR</sequence>
<evidence type="ECO:0000256" key="1">
    <source>
        <dbReference type="SAM" id="MobiDB-lite"/>
    </source>
</evidence>
<name>W9R1S1_9ROSA</name>
<dbReference type="AlphaFoldDB" id="W9R1S1"/>
<evidence type="ECO:0000313" key="3">
    <source>
        <dbReference type="EMBL" id="EXB87088.1"/>
    </source>
</evidence>
<protein>
    <submittedName>
        <fullName evidence="2">Uncharacterized protein</fullName>
    </submittedName>
</protein>
<organism evidence="2 4">
    <name type="scientific">Morus notabilis</name>
    <dbReference type="NCBI Taxonomy" id="981085"/>
    <lineage>
        <taxon>Eukaryota</taxon>
        <taxon>Viridiplantae</taxon>
        <taxon>Streptophyta</taxon>
        <taxon>Embryophyta</taxon>
        <taxon>Tracheophyta</taxon>
        <taxon>Spermatophyta</taxon>
        <taxon>Magnoliopsida</taxon>
        <taxon>eudicotyledons</taxon>
        <taxon>Gunneridae</taxon>
        <taxon>Pentapetalae</taxon>
        <taxon>rosids</taxon>
        <taxon>fabids</taxon>
        <taxon>Rosales</taxon>
        <taxon>Moraceae</taxon>
        <taxon>Moreae</taxon>
        <taxon>Morus</taxon>
    </lineage>
</organism>
<keyword evidence="4" id="KW-1185">Reference proteome</keyword>
<proteinExistence type="predicted"/>
<evidence type="ECO:0000313" key="2">
    <source>
        <dbReference type="EMBL" id="EXB54214.1"/>
    </source>
</evidence>
<reference evidence="4" key="1">
    <citation type="submission" date="2013-01" db="EMBL/GenBank/DDBJ databases">
        <title>Draft Genome Sequence of a Mulberry Tree, Morus notabilis C.K. Schneid.</title>
        <authorList>
            <person name="He N."/>
            <person name="Zhao S."/>
        </authorList>
    </citation>
    <scope>NUCLEOTIDE SEQUENCE</scope>
</reference>
<reference evidence="2" key="2">
    <citation type="submission" date="2013-06" db="EMBL/GenBank/DDBJ databases">
        <title>Draft Genome Sequence of a Mulberry Tree, Morus notabilis C.K. Schn.</title>
        <authorList>
            <person name="He N."/>
            <person name="Zhao S."/>
        </authorList>
    </citation>
    <scope>NUCLEOTIDE SEQUENCE</scope>
</reference>
<evidence type="ECO:0000313" key="4">
    <source>
        <dbReference type="Proteomes" id="UP000030645"/>
    </source>
</evidence>
<dbReference type="EMBL" id="KE344931">
    <property type="protein sequence ID" value="EXB87088.1"/>
    <property type="molecule type" value="Genomic_DNA"/>
</dbReference>
<feature type="compositionally biased region" description="Basic and acidic residues" evidence="1">
    <location>
        <begin position="16"/>
        <end position="38"/>
    </location>
</feature>
<gene>
    <name evidence="2" type="ORF">L484_000553</name>
    <name evidence="3" type="ORF">L484_010067</name>
</gene>